<keyword evidence="4 6" id="KW-1015">Disulfide bond</keyword>
<dbReference type="Pfam" id="PF19429">
    <property type="entry name" value="EVA_Class_A"/>
    <property type="match status" value="1"/>
</dbReference>
<sequence>MVRLFSWAVFFGIIAYSLGDRKAAIGIAKCIHLAWETPAGSTIIGCKNDCKHSLQGKDGLSGRQCLTLPPGALQYTKGGVNYTCILGECDNANECKALDLFISCWRPGNQPAAKTALDL</sequence>
<accession>C9W1Q9</accession>
<organism evidence="8">
    <name type="scientific">Rhipicephalus sanguineus</name>
    <name type="common">Brown dog tick</name>
    <name type="synonym">Ixodes sanguineus</name>
    <dbReference type="NCBI Taxonomy" id="34632"/>
    <lineage>
        <taxon>Eukaryota</taxon>
        <taxon>Metazoa</taxon>
        <taxon>Ecdysozoa</taxon>
        <taxon>Arthropoda</taxon>
        <taxon>Chelicerata</taxon>
        <taxon>Arachnida</taxon>
        <taxon>Acari</taxon>
        <taxon>Parasitiformes</taxon>
        <taxon>Ixodida</taxon>
        <taxon>Ixodoidea</taxon>
        <taxon>Ixodidae</taxon>
        <taxon>Rhipicephalinae</taxon>
        <taxon>Rhipicephalus</taxon>
        <taxon>Rhipicephalus</taxon>
    </lineage>
</organism>
<reference evidence="8" key="2">
    <citation type="journal article" date="2013" name="Ticks Tick Borne Dis.">
        <title>Proteome of Rhipicephalus sanguineus tick saliva induced by the secretagogues pilocarpine and dopamine.</title>
        <authorList>
            <person name="Oliveira C.J."/>
            <person name="Anatriello E."/>
            <person name="de Miranda-Santos I.K."/>
            <person name="Francischetti I.M."/>
            <person name="Sa-Nunes A."/>
            <person name="Ferreira B.R."/>
            <person name="Ribeiro J.M."/>
        </authorList>
    </citation>
    <scope>NUCLEOTIDE SEQUENCE</scope>
    <source>
        <tissue evidence="8">Salivary glands</tissue>
    </source>
</reference>
<dbReference type="InterPro" id="IPR045797">
    <property type="entry name" value="EVA_Class_A"/>
</dbReference>
<evidence type="ECO:0000256" key="2">
    <source>
        <dbReference type="ARBA" id="ARBA00022525"/>
    </source>
</evidence>
<protein>
    <recommendedName>
        <fullName evidence="6">Evasin</fullName>
    </recommendedName>
</protein>
<dbReference type="EMBL" id="EZ406211">
    <property type="protein sequence ID" value="ACX54006.1"/>
    <property type="molecule type" value="mRNA"/>
</dbReference>
<dbReference type="Gene3D" id="2.30.130.100">
    <property type="match status" value="1"/>
</dbReference>
<evidence type="ECO:0000256" key="4">
    <source>
        <dbReference type="ARBA" id="ARBA00023157"/>
    </source>
</evidence>
<evidence type="ECO:0000256" key="7">
    <source>
        <dbReference type="SAM" id="SignalP"/>
    </source>
</evidence>
<dbReference type="GO" id="GO:0005576">
    <property type="term" value="C:extracellular region"/>
    <property type="evidence" value="ECO:0007669"/>
    <property type="project" value="UniProtKB-SubCell"/>
</dbReference>
<feature type="signal peptide" evidence="7">
    <location>
        <begin position="1"/>
        <end position="19"/>
    </location>
</feature>
<keyword evidence="2 6" id="KW-0964">Secreted</keyword>
<evidence type="ECO:0000313" key="8">
    <source>
        <dbReference type="EMBL" id="ACX54006.1"/>
    </source>
</evidence>
<comment type="subcellular location">
    <subcellularLocation>
        <location evidence="1 6">Secreted</location>
    </subcellularLocation>
</comment>
<evidence type="ECO:0000256" key="6">
    <source>
        <dbReference type="RuleBase" id="RU369006"/>
    </source>
</evidence>
<dbReference type="AlphaFoldDB" id="C9W1Q9"/>
<reference evidence="8" key="1">
    <citation type="journal article" date="2010" name="BMC Genomics">
        <title>An insight into the sialotranscriptome of the brown dog tick, Rhipicephalus sanguineus.</title>
        <authorList>
            <person name="Anatriello E."/>
            <person name="Ribeiro J.M."/>
            <person name="de Miranda-Santos I.K."/>
            <person name="Brandao L.G."/>
            <person name="Anderson J.M."/>
            <person name="Valenzuela J.G."/>
            <person name="Maruyama S.R."/>
            <person name="Silva J.S."/>
            <person name="Ferreira B.R."/>
        </authorList>
    </citation>
    <scope>NUCLEOTIDE SEQUENCE</scope>
    <source>
        <tissue evidence="8">Salivary glands</tissue>
    </source>
</reference>
<name>C9W1Q9_RHISA</name>
<keyword evidence="3 6" id="KW-0732">Signal</keyword>
<dbReference type="GO" id="GO:0019957">
    <property type="term" value="F:C-C chemokine binding"/>
    <property type="evidence" value="ECO:0007669"/>
    <property type="project" value="InterPro"/>
</dbReference>
<evidence type="ECO:0000256" key="1">
    <source>
        <dbReference type="ARBA" id="ARBA00004613"/>
    </source>
</evidence>
<evidence type="ECO:0000256" key="3">
    <source>
        <dbReference type="ARBA" id="ARBA00022729"/>
    </source>
</evidence>
<proteinExistence type="evidence at transcript level"/>
<comment type="function">
    <text evidence="6">Salivary chemokine-binding protein which binds to host chemokines.</text>
</comment>
<evidence type="ECO:0000256" key="5">
    <source>
        <dbReference type="ARBA" id="ARBA00023180"/>
    </source>
</evidence>
<keyword evidence="5 6" id="KW-0325">Glycoprotein</keyword>
<feature type="chain" id="PRO_5003003806" description="Evasin" evidence="7">
    <location>
        <begin position="20"/>
        <end position="119"/>
    </location>
</feature>